<dbReference type="InterPro" id="IPR006311">
    <property type="entry name" value="TAT_signal"/>
</dbReference>
<evidence type="ECO:0000313" key="2">
    <source>
        <dbReference type="Proteomes" id="UP000186309"/>
    </source>
</evidence>
<dbReference type="KEGG" id="pbor:BSF38_04125"/>
<gene>
    <name evidence="1" type="ORF">BSF38_04125</name>
</gene>
<dbReference type="OrthoDB" id="176343at2"/>
<dbReference type="RefSeq" id="WP_076348775.1">
    <property type="nucleotide sequence ID" value="NZ_CP019082.1"/>
</dbReference>
<reference evidence="2" key="1">
    <citation type="submission" date="2016-12" db="EMBL/GenBank/DDBJ databases">
        <title>Comparative genomics of four Isosphaeraceae planctomycetes: a common pool of plasmids and glycoside hydrolase genes.</title>
        <authorList>
            <person name="Ivanova A."/>
        </authorList>
    </citation>
    <scope>NUCLEOTIDE SEQUENCE [LARGE SCALE GENOMIC DNA]</scope>
    <source>
        <strain evidence="2">PX4</strain>
    </source>
</reference>
<dbReference type="PROSITE" id="PS51318">
    <property type="entry name" value="TAT"/>
    <property type="match status" value="1"/>
</dbReference>
<protein>
    <submittedName>
        <fullName evidence="1">Uncharacterized protein</fullName>
    </submittedName>
</protein>
<name>A0A1U7CUF5_9BACT</name>
<organism evidence="1 2">
    <name type="scientific">Paludisphaera borealis</name>
    <dbReference type="NCBI Taxonomy" id="1387353"/>
    <lineage>
        <taxon>Bacteria</taxon>
        <taxon>Pseudomonadati</taxon>
        <taxon>Planctomycetota</taxon>
        <taxon>Planctomycetia</taxon>
        <taxon>Isosphaerales</taxon>
        <taxon>Isosphaeraceae</taxon>
        <taxon>Paludisphaera</taxon>
    </lineage>
</organism>
<dbReference type="AlphaFoldDB" id="A0A1U7CUF5"/>
<evidence type="ECO:0000313" key="1">
    <source>
        <dbReference type="EMBL" id="APW62577.1"/>
    </source>
</evidence>
<sequence>MGCQLPRRRFLHSASALGLGAGLGSWELLRGITPAADEAKVGPEMVRLRPEIEPVVRWIEETPREKVFEKAVAELKAGLSYRALLGGLFLAGVRNVQPRPVGFKFHAVLVINSAHLLGQSAPFSERLLPLFWALDNFKASQAKDVQEGDWALGPVDESRVPKPHRAKDDFIKAMDAWDVGAADVAVAGLCRGSGAAETMEPFWRMGVRDQRDIGHKAIFTSQSWRTLQAIGWENAEPVLRCLAYGLLDAQGDRPGPVGPYAANLENARKIREDWQLGKADPGATRSLLETLRQASPEAASVEAVKLLEQGVAPGSLWDAVVLHSSELIMRNPGIIAIHATTSANSLHYIFGASGDDTTRKLALLQAVGWQPMYRERIKSPKPVTIDELHDAEETVSTDGDPVGAIFRTIDGDRGAAAAKTMAYLGQGGSAKSIFDAASRMIFHKGTDSHDYKYGAAIWEECLAASDPKWRSRLAAAAMYNLPGTGKPDSPLMIRAREAVANVMG</sequence>
<keyword evidence="2" id="KW-1185">Reference proteome</keyword>
<dbReference type="Proteomes" id="UP000186309">
    <property type="component" value="Chromosome"/>
</dbReference>
<proteinExistence type="predicted"/>
<accession>A0A1U7CUF5</accession>
<dbReference type="EMBL" id="CP019082">
    <property type="protein sequence ID" value="APW62577.1"/>
    <property type="molecule type" value="Genomic_DNA"/>
</dbReference>